<gene>
    <name evidence="3" type="ORF">ALC57_16981</name>
</gene>
<dbReference type="AlphaFoldDB" id="A0A151IU36"/>
<sequence length="406" mass="46529">MTYTINKGKRILQIIQALRGTWWGAHPHMLLTIYRAMLRASIEYSAHIFGLKHSSLSRSLQVVQNQALRLCYGYHISTPLNIIYAEIELTLSHRIRLLTSRYFLKISSVNGHIVINKLFLFCDTVIGSHKTRAGIIYATLTMDEMAIRQQIQWSYVEKRFVGYVDHGLVISDPKDLPLAKEASVFLITSNKLNNKHLQWRKNKMNVKLAAQTLSESCAVALEQLQDDKHPDFLNCAATIKFCKMCNNVFNCLNTRSTFANHFKKPLNKSTAANIFEFFTEAIHYFSNIKLTKHGPLITISKAKTGFLGFILNMINLKNMFYEYVETNYLQYILSYKLSQDHLEIFFSCIRSIGGYNNNPTYVQFSSAYKRLLHHNEVKSSAQANCIAISNISILMMSSSSKKLCMT</sequence>
<proteinExistence type="predicted"/>
<feature type="domain" description="Transposable element P transposase-like RNase H C-terminal" evidence="2">
    <location>
        <begin position="335"/>
        <end position="369"/>
    </location>
</feature>
<dbReference type="Pfam" id="PF21788">
    <property type="entry name" value="TNP-like_GBD"/>
    <property type="match status" value="1"/>
</dbReference>
<protein>
    <submittedName>
        <fullName evidence="3">THAP domain-containing protein 9</fullName>
    </submittedName>
</protein>
<name>A0A151IU36_9HYME</name>
<dbReference type="STRING" id="471704.A0A151IU36"/>
<accession>A0A151IU36</accession>
<evidence type="ECO:0000313" key="4">
    <source>
        <dbReference type="Proteomes" id="UP000078492"/>
    </source>
</evidence>
<dbReference type="PANTHER" id="PTHR47577">
    <property type="entry name" value="THAP DOMAIN-CONTAINING PROTEIN 6"/>
    <property type="match status" value="1"/>
</dbReference>
<keyword evidence="4" id="KW-1185">Reference proteome</keyword>
<evidence type="ECO:0000313" key="3">
    <source>
        <dbReference type="EMBL" id="KYN10881.1"/>
    </source>
</evidence>
<dbReference type="PANTHER" id="PTHR47577:SF2">
    <property type="entry name" value="THAP DOMAIN CONTAINING 9"/>
    <property type="match status" value="1"/>
</dbReference>
<dbReference type="Proteomes" id="UP000078492">
    <property type="component" value="Unassembled WGS sequence"/>
</dbReference>
<evidence type="ECO:0000259" key="2">
    <source>
        <dbReference type="Pfam" id="PF21789"/>
    </source>
</evidence>
<dbReference type="InterPro" id="IPR048366">
    <property type="entry name" value="TNP-like_GBD"/>
</dbReference>
<evidence type="ECO:0000259" key="1">
    <source>
        <dbReference type="Pfam" id="PF21788"/>
    </source>
</evidence>
<dbReference type="EMBL" id="KQ980975">
    <property type="protein sequence ID" value="KYN10881.1"/>
    <property type="molecule type" value="Genomic_DNA"/>
</dbReference>
<dbReference type="Pfam" id="PF21789">
    <property type="entry name" value="TNP-like_RNaseH_C"/>
    <property type="match status" value="1"/>
</dbReference>
<feature type="domain" description="Transposable element P transposase-like GTP-binding insertion" evidence="1">
    <location>
        <begin position="186"/>
        <end position="265"/>
    </location>
</feature>
<dbReference type="InterPro" id="IPR048367">
    <property type="entry name" value="TNP-like_RNaseH_C"/>
</dbReference>
<organism evidence="3 4">
    <name type="scientific">Trachymyrmex cornetzi</name>
    <dbReference type="NCBI Taxonomy" id="471704"/>
    <lineage>
        <taxon>Eukaryota</taxon>
        <taxon>Metazoa</taxon>
        <taxon>Ecdysozoa</taxon>
        <taxon>Arthropoda</taxon>
        <taxon>Hexapoda</taxon>
        <taxon>Insecta</taxon>
        <taxon>Pterygota</taxon>
        <taxon>Neoptera</taxon>
        <taxon>Endopterygota</taxon>
        <taxon>Hymenoptera</taxon>
        <taxon>Apocrita</taxon>
        <taxon>Aculeata</taxon>
        <taxon>Formicoidea</taxon>
        <taxon>Formicidae</taxon>
        <taxon>Myrmicinae</taxon>
        <taxon>Trachymyrmex</taxon>
    </lineage>
</organism>
<reference evidence="3 4" key="1">
    <citation type="submission" date="2015-09" db="EMBL/GenBank/DDBJ databases">
        <title>Trachymyrmex cornetzi WGS genome.</title>
        <authorList>
            <person name="Nygaard S."/>
            <person name="Hu H."/>
            <person name="Boomsma J."/>
            <person name="Zhang G."/>
        </authorList>
    </citation>
    <scope>NUCLEOTIDE SEQUENCE [LARGE SCALE GENOMIC DNA]</scope>
    <source>
        <strain evidence="3">Tcor2-1</strain>
        <tissue evidence="3">Whole body</tissue>
    </source>
</reference>